<dbReference type="Gene3D" id="3.40.50.1100">
    <property type="match status" value="1"/>
</dbReference>
<evidence type="ECO:0000313" key="2">
    <source>
        <dbReference type="Proteomes" id="UP000271531"/>
    </source>
</evidence>
<feature type="non-terminal residue" evidence="1">
    <location>
        <position position="1"/>
    </location>
</feature>
<sequence>FIASSEAHSGVPLEPLYTGKALLALHDEVLAGRFKSGSRLVLVHTGGLQGRRAMGL</sequence>
<dbReference type="AlphaFoldDB" id="A0A3M6I4M5"/>
<accession>A0A3M6I4M5</accession>
<dbReference type="Proteomes" id="UP000271531">
    <property type="component" value="Unassembled WGS sequence"/>
</dbReference>
<protein>
    <submittedName>
        <fullName evidence="1">1-aminocyclopropane-1-carboxylate deaminase</fullName>
    </submittedName>
</protein>
<evidence type="ECO:0000313" key="1">
    <source>
        <dbReference type="EMBL" id="RMW12132.1"/>
    </source>
</evidence>
<dbReference type="SUPFAM" id="SSF53686">
    <property type="entry name" value="Tryptophan synthase beta subunit-like PLP-dependent enzymes"/>
    <property type="match status" value="1"/>
</dbReference>
<proteinExistence type="predicted"/>
<gene>
    <name evidence="1" type="ORF">ALP03_04865</name>
</gene>
<dbReference type="EMBL" id="RBVA01000064">
    <property type="protein sequence ID" value="RMW12132.1"/>
    <property type="molecule type" value="Genomic_DNA"/>
</dbReference>
<dbReference type="InterPro" id="IPR036052">
    <property type="entry name" value="TrpB-like_PALP_sf"/>
</dbReference>
<reference evidence="1 2" key="1">
    <citation type="submission" date="2018-08" db="EMBL/GenBank/DDBJ databases">
        <title>Recombination of ecologically and evolutionarily significant loci maintains genetic cohesion in the Pseudomonas syringae species complex.</title>
        <authorList>
            <person name="Dillon M."/>
            <person name="Thakur S."/>
            <person name="Almeida R.N.D."/>
            <person name="Weir B.S."/>
            <person name="Guttman D.S."/>
        </authorList>
    </citation>
    <scope>NUCLEOTIDE SEQUENCE [LARGE SCALE GENOMIC DNA]</scope>
    <source>
        <strain evidence="1 2">ICMP 4525</strain>
    </source>
</reference>
<organism evidence="1 2">
    <name type="scientific">Pseudomonas amygdali pv. tabaci</name>
    <name type="common">Pseudomonas syringae pv. tabaci</name>
    <dbReference type="NCBI Taxonomy" id="322"/>
    <lineage>
        <taxon>Bacteria</taxon>
        <taxon>Pseudomonadati</taxon>
        <taxon>Pseudomonadota</taxon>
        <taxon>Gammaproteobacteria</taxon>
        <taxon>Pseudomonadales</taxon>
        <taxon>Pseudomonadaceae</taxon>
        <taxon>Pseudomonas</taxon>
        <taxon>Pseudomonas amygdali</taxon>
    </lineage>
</organism>
<comment type="caution">
    <text evidence="1">The sequence shown here is derived from an EMBL/GenBank/DDBJ whole genome shotgun (WGS) entry which is preliminary data.</text>
</comment>
<name>A0A3M6I4M5_PSEAJ</name>